<feature type="region of interest" description="Disordered" evidence="1">
    <location>
        <begin position="35"/>
        <end position="161"/>
    </location>
</feature>
<feature type="compositionally biased region" description="Polar residues" evidence="1">
    <location>
        <begin position="146"/>
        <end position="161"/>
    </location>
</feature>
<evidence type="ECO:0000256" key="1">
    <source>
        <dbReference type="SAM" id="MobiDB-lite"/>
    </source>
</evidence>
<dbReference type="KEGG" id="fpz:LA55_1110"/>
<dbReference type="STRING" id="28110.KU46_1618"/>
<dbReference type="RefSeq" id="WP_044526251.1">
    <property type="nucleotide sequence ID" value="NZ_CP009440.1"/>
</dbReference>
<feature type="signal peptide" evidence="2">
    <location>
        <begin position="1"/>
        <end position="22"/>
    </location>
</feature>
<dbReference type="EMBL" id="CP009440">
    <property type="protein sequence ID" value="AJI53517.1"/>
    <property type="molecule type" value="Genomic_DNA"/>
</dbReference>
<evidence type="ECO:0000313" key="3">
    <source>
        <dbReference type="EMBL" id="AJI53517.1"/>
    </source>
</evidence>
<dbReference type="Proteomes" id="UP000031830">
    <property type="component" value="Chromosome"/>
</dbReference>
<dbReference type="OrthoDB" id="5604504at2"/>
<organism evidence="3 4">
    <name type="scientific">Francisella philomiragia</name>
    <dbReference type="NCBI Taxonomy" id="28110"/>
    <lineage>
        <taxon>Bacteria</taxon>
        <taxon>Pseudomonadati</taxon>
        <taxon>Pseudomonadota</taxon>
        <taxon>Gammaproteobacteria</taxon>
        <taxon>Thiotrichales</taxon>
        <taxon>Francisellaceae</taxon>
        <taxon>Francisella</taxon>
    </lineage>
</organism>
<keyword evidence="2" id="KW-0732">Signal</keyword>
<dbReference type="AlphaFoldDB" id="A0A0B6D5F2"/>
<accession>A0A0B6D5F2</accession>
<feature type="chain" id="PRO_5002107831" evidence="2">
    <location>
        <begin position="23"/>
        <end position="161"/>
    </location>
</feature>
<feature type="compositionally biased region" description="Polar residues" evidence="1">
    <location>
        <begin position="72"/>
        <end position="91"/>
    </location>
</feature>
<gene>
    <name evidence="3" type="ORF">LA55_1110</name>
</gene>
<evidence type="ECO:0000256" key="2">
    <source>
        <dbReference type="SAM" id="SignalP"/>
    </source>
</evidence>
<proteinExistence type="predicted"/>
<reference evidence="3 4" key="1">
    <citation type="journal article" date="2015" name="Genome Announc.">
        <title>Genome sequencing of 18 francisella strains to aid in assay development and testing.</title>
        <authorList>
            <person name="Johnson S.L."/>
            <person name="Daligault H.E."/>
            <person name="Davenport K.W."/>
            <person name="Coyne S.R."/>
            <person name="Frey K.G."/>
            <person name="Koroleva G.I."/>
            <person name="Broomall S.M."/>
            <person name="Bishop-Lilly K.A."/>
            <person name="Bruce D.C."/>
            <person name="Chertkov O."/>
            <person name="Freitas T."/>
            <person name="Jaissle J."/>
            <person name="Ladner J.T."/>
            <person name="Rosenzweig C.N."/>
            <person name="Gibbons H.S."/>
            <person name="Palacios G.F."/>
            <person name="Redden C.L."/>
            <person name="Xu Y."/>
            <person name="Minogue T.D."/>
            <person name="Chain P.S."/>
        </authorList>
    </citation>
    <scope>NUCLEOTIDE SEQUENCE [LARGE SCALE GENOMIC DNA]</scope>
    <source>
        <strain evidence="3 4">GA01-2794</strain>
    </source>
</reference>
<feature type="compositionally biased region" description="Polar residues" evidence="1">
    <location>
        <begin position="35"/>
        <end position="53"/>
    </location>
</feature>
<name>A0A0B6D5F2_9GAMM</name>
<evidence type="ECO:0000313" key="4">
    <source>
        <dbReference type="Proteomes" id="UP000031830"/>
    </source>
</evidence>
<sequence>MKKTLLVSALSSIFMTPFISFANDDQEYLNPRSETQLHSQRQMINQKNSQASQMPKKHQLGITEEDMRIPGESSSKSRNMSTKKSWGSTNAQEKKSKSDEDSDDDNPNLSDLATPAPKNIHSNLAISDDDRALNRQMMLSGPKGGFQNSQPRGIGGSSANF</sequence>
<protein>
    <submittedName>
        <fullName evidence="3">Uncharacterized protein</fullName>
    </submittedName>
</protein>